<protein>
    <recommendedName>
        <fullName evidence="2">RNA 2',3'-cyclic phosphodiesterase</fullName>
        <shortName evidence="2">RNA 2',3'-CPDase</shortName>
        <ecNumber evidence="2">3.1.4.58</ecNumber>
    </recommendedName>
</protein>
<feature type="active site" description="Proton donor" evidence="2">
    <location>
        <position position="53"/>
    </location>
</feature>
<feature type="short sequence motif" description="HXTX 1" evidence="2">
    <location>
        <begin position="53"/>
        <end position="56"/>
    </location>
</feature>
<keyword evidence="1 2" id="KW-0378">Hydrolase</keyword>
<dbReference type="HAMAP" id="MF_01940">
    <property type="entry name" value="RNA_CPDase"/>
    <property type="match status" value="1"/>
</dbReference>
<dbReference type="InterPro" id="IPR009097">
    <property type="entry name" value="Cyclic_Pdiesterase"/>
</dbReference>
<feature type="active site" description="Proton acceptor" evidence="2">
    <location>
        <position position="151"/>
    </location>
</feature>
<reference evidence="3 4" key="1">
    <citation type="submission" date="2019-05" db="EMBL/GenBank/DDBJ databases">
        <title>Georgenia *** sp. nov., and Georgenia *** sp. nov., isolated from the intestinal contents of plateau pika (Ochotona curzoniae) in the Qinghai-Tibet plateau of China.</title>
        <authorList>
            <person name="Tian Z."/>
        </authorList>
    </citation>
    <scope>NUCLEOTIDE SEQUENCE [LARGE SCALE GENOMIC DNA]</scope>
    <source>
        <strain evidence="3 4">Z443</strain>
    </source>
</reference>
<dbReference type="KEGG" id="gyu:FE374_06785"/>
<dbReference type="Gene3D" id="3.90.1140.10">
    <property type="entry name" value="Cyclic phosphodiesterase"/>
    <property type="match status" value="1"/>
</dbReference>
<dbReference type="PANTHER" id="PTHR35561">
    <property type="entry name" value="RNA 2',3'-CYCLIC PHOSPHODIESTERASE"/>
    <property type="match status" value="1"/>
</dbReference>
<dbReference type="PANTHER" id="PTHR35561:SF1">
    <property type="entry name" value="RNA 2',3'-CYCLIC PHOSPHODIESTERASE"/>
    <property type="match status" value="1"/>
</dbReference>
<sequence length="214" mass="22853">MRLFVALPLPAAVQEHLDLAVSALTDGAPDAPDGPGGRGGPRPVRWVPEEQRHITLAFFGEVPDGAAPGIQAALAVALGAFGPLRLRLRGAGVFSRRTLWVGVQEDQYGAEPGEIGPDGARTDRLLTLMARCEDVGEDFTRMERRDRHRAHVTLARLSARRPELDELAGRAHALSVYEGPPWRATHAELVSSRPGAGRSGGPLYEVVGTIPLGA</sequence>
<comment type="function">
    <text evidence="2">Hydrolyzes RNA 2',3'-cyclic phosphodiester to an RNA 2'-phosphomonoester.</text>
</comment>
<dbReference type="InterPro" id="IPR004175">
    <property type="entry name" value="RNA_CPDase"/>
</dbReference>
<name>A0A5B8C0W7_9MICO</name>
<dbReference type="EC" id="3.1.4.58" evidence="2"/>
<evidence type="ECO:0000313" key="4">
    <source>
        <dbReference type="Proteomes" id="UP000314616"/>
    </source>
</evidence>
<accession>A0A5B8C0W7</accession>
<proteinExistence type="inferred from homology"/>
<dbReference type="Proteomes" id="UP000314616">
    <property type="component" value="Chromosome"/>
</dbReference>
<comment type="catalytic activity">
    <reaction evidence="2">
        <text>a 3'-end 2',3'-cyclophospho-ribonucleotide-RNA + H2O = a 3'-end 2'-phospho-ribonucleotide-RNA + H(+)</text>
        <dbReference type="Rhea" id="RHEA:11828"/>
        <dbReference type="Rhea" id="RHEA-COMP:10464"/>
        <dbReference type="Rhea" id="RHEA-COMP:17353"/>
        <dbReference type="ChEBI" id="CHEBI:15377"/>
        <dbReference type="ChEBI" id="CHEBI:15378"/>
        <dbReference type="ChEBI" id="CHEBI:83064"/>
        <dbReference type="ChEBI" id="CHEBI:173113"/>
        <dbReference type="EC" id="3.1.4.58"/>
    </reaction>
</comment>
<dbReference type="RefSeq" id="WP_139927811.1">
    <property type="nucleotide sequence ID" value="NZ_CP040915.1"/>
</dbReference>
<dbReference type="SUPFAM" id="SSF55144">
    <property type="entry name" value="LigT-like"/>
    <property type="match status" value="1"/>
</dbReference>
<organism evidence="3 4">
    <name type="scientific">Georgenia yuyongxinii</name>
    <dbReference type="NCBI Taxonomy" id="2589797"/>
    <lineage>
        <taxon>Bacteria</taxon>
        <taxon>Bacillati</taxon>
        <taxon>Actinomycetota</taxon>
        <taxon>Actinomycetes</taxon>
        <taxon>Micrococcales</taxon>
        <taxon>Bogoriellaceae</taxon>
        <taxon>Georgenia</taxon>
    </lineage>
</organism>
<feature type="short sequence motif" description="HXTX 2" evidence="2">
    <location>
        <begin position="151"/>
        <end position="154"/>
    </location>
</feature>
<dbReference type="AlphaFoldDB" id="A0A5B8C0W7"/>
<comment type="similarity">
    <text evidence="2">Belongs to the 2H phosphoesterase superfamily. ThpR family.</text>
</comment>
<evidence type="ECO:0000256" key="1">
    <source>
        <dbReference type="ARBA" id="ARBA00022801"/>
    </source>
</evidence>
<evidence type="ECO:0000256" key="2">
    <source>
        <dbReference type="HAMAP-Rule" id="MF_01940"/>
    </source>
</evidence>
<gene>
    <name evidence="3" type="ORF">FE374_06785</name>
</gene>
<dbReference type="GO" id="GO:0004113">
    <property type="term" value="F:2',3'-cyclic-nucleotide 3'-phosphodiesterase activity"/>
    <property type="evidence" value="ECO:0007669"/>
    <property type="project" value="InterPro"/>
</dbReference>
<evidence type="ECO:0000313" key="3">
    <source>
        <dbReference type="EMBL" id="QDC24369.1"/>
    </source>
</evidence>
<dbReference type="EMBL" id="CP040915">
    <property type="protein sequence ID" value="QDC24369.1"/>
    <property type="molecule type" value="Genomic_DNA"/>
</dbReference>
<dbReference type="GO" id="GO:0008664">
    <property type="term" value="F:RNA 2',3'-cyclic 3'-phosphodiesterase activity"/>
    <property type="evidence" value="ECO:0007669"/>
    <property type="project" value="UniProtKB-EC"/>
</dbReference>
<dbReference type="OrthoDB" id="9787070at2"/>
<dbReference type="Pfam" id="PF13563">
    <property type="entry name" value="2_5_RNA_ligase2"/>
    <property type="match status" value="1"/>
</dbReference>